<dbReference type="GO" id="GO:0008081">
    <property type="term" value="F:phosphoric diester hydrolase activity"/>
    <property type="evidence" value="ECO:0007669"/>
    <property type="project" value="UniProtKB-ARBA"/>
</dbReference>
<dbReference type="Gene3D" id="1.10.3210.10">
    <property type="entry name" value="Hypothetical protein af1432"/>
    <property type="match status" value="1"/>
</dbReference>
<protein>
    <submittedName>
        <fullName evidence="2">Phosphohydrolase</fullName>
    </submittedName>
</protein>
<dbReference type="SUPFAM" id="SSF109604">
    <property type="entry name" value="HD-domain/PDEase-like"/>
    <property type="match status" value="1"/>
</dbReference>
<proteinExistence type="predicted"/>
<evidence type="ECO:0000313" key="2">
    <source>
        <dbReference type="EMBL" id="AOY89662.1"/>
    </source>
</evidence>
<evidence type="ECO:0000313" key="3">
    <source>
        <dbReference type="Proteomes" id="UP000177445"/>
    </source>
</evidence>
<dbReference type="EMBL" id="CP017715">
    <property type="protein sequence ID" value="AOY89662.1"/>
    <property type="molecule type" value="Genomic_DNA"/>
</dbReference>
<dbReference type="SMART" id="SM00471">
    <property type="entry name" value="HDc"/>
    <property type="match status" value="1"/>
</dbReference>
<name>A0A1D9GPU1_9GAMM</name>
<dbReference type="InterPro" id="IPR021812">
    <property type="entry name" value="DUF3391"/>
</dbReference>
<dbReference type="AlphaFoldDB" id="A0A1D9GPU1"/>
<feature type="domain" description="HD-GYP" evidence="1">
    <location>
        <begin position="140"/>
        <end position="336"/>
    </location>
</feature>
<dbReference type="PROSITE" id="PS51832">
    <property type="entry name" value="HD_GYP"/>
    <property type="match status" value="1"/>
</dbReference>
<dbReference type="OrthoDB" id="9764808at2"/>
<gene>
    <name evidence="2" type="ORF">BKP64_16620</name>
</gene>
<accession>A0A1D9GPU1</accession>
<organism evidence="2 3">
    <name type="scientific">Marinobacter salinus</name>
    <dbReference type="NCBI Taxonomy" id="1874317"/>
    <lineage>
        <taxon>Bacteria</taxon>
        <taxon>Pseudomonadati</taxon>
        <taxon>Pseudomonadota</taxon>
        <taxon>Gammaproteobacteria</taxon>
        <taxon>Pseudomonadales</taxon>
        <taxon>Marinobacteraceae</taxon>
        <taxon>Marinobacter</taxon>
    </lineage>
</organism>
<dbReference type="KEGG" id="msq:BKP64_16620"/>
<dbReference type="Pfam" id="PF11871">
    <property type="entry name" value="DUF3391"/>
    <property type="match status" value="1"/>
</dbReference>
<keyword evidence="3" id="KW-1185">Reference proteome</keyword>
<dbReference type="STRING" id="1874317.BKP64_16620"/>
<evidence type="ECO:0000259" key="1">
    <source>
        <dbReference type="PROSITE" id="PS51832"/>
    </source>
</evidence>
<dbReference type="Proteomes" id="UP000177445">
    <property type="component" value="Chromosome"/>
</dbReference>
<dbReference type="Pfam" id="PF13487">
    <property type="entry name" value="HD_5"/>
    <property type="match status" value="1"/>
</dbReference>
<dbReference type="PANTHER" id="PTHR43155">
    <property type="entry name" value="CYCLIC DI-GMP PHOSPHODIESTERASE PA4108-RELATED"/>
    <property type="match status" value="1"/>
</dbReference>
<sequence>MIKRVPIAALKVGMYITDLNNDWIPHNTQRKRGVIKKQETIEKIRQMGVEFVYIDASKGIDTQDSETAAEVDRRNESALQKAGEQSPGLRPHVPLAEEMVIAQQIHSQAQGLVGEFMNHAKVGGAIDVAPIHQLADELQHSVLRNANALSCLGRIREKDNYLLEHSVNLSVLMSLFGNYRSLSSDVLHQTIVGALLHDLGKILTPDEILHKPGRLTPEEFEVMKLHARHSRDILATTEGIGELTVITAAQHHERLDGTGYPEGLKGDEISEYGRMVAISDVYDAITADRVYHKGMTPTQGLKKLLEWSGSHLDPALVKQFIRCLGLYPVGSLVLLESGRLGVVVEANESDQRLPTVRVMYHTKFRMPITLDTIDLAKPGTQDRILRAEDPKEYKVDVRKFLL</sequence>
<dbReference type="RefSeq" id="WP_070972640.1">
    <property type="nucleotide sequence ID" value="NZ_CP017715.1"/>
</dbReference>
<reference evidence="2 3" key="1">
    <citation type="submission" date="2016-10" db="EMBL/GenBank/DDBJ databases">
        <title>Marinobacter salinus sp. nov., a moderately halophilic bacterium isolated from a tidal flat environment.</title>
        <authorList>
            <person name="Park S.-J."/>
        </authorList>
    </citation>
    <scope>NUCLEOTIDE SEQUENCE [LARGE SCALE GENOMIC DNA]</scope>
    <source>
        <strain evidence="2 3">Hb8</strain>
    </source>
</reference>
<dbReference type="InterPro" id="IPR037522">
    <property type="entry name" value="HD_GYP_dom"/>
</dbReference>
<dbReference type="PANTHER" id="PTHR43155:SF2">
    <property type="entry name" value="CYCLIC DI-GMP PHOSPHODIESTERASE PA4108"/>
    <property type="match status" value="1"/>
</dbReference>
<dbReference type="CDD" id="cd00077">
    <property type="entry name" value="HDc"/>
    <property type="match status" value="1"/>
</dbReference>
<keyword evidence="2" id="KW-0378">Hydrolase</keyword>
<dbReference type="InterPro" id="IPR003607">
    <property type="entry name" value="HD/PDEase_dom"/>
</dbReference>